<keyword evidence="2" id="KW-0677">Repeat</keyword>
<feature type="domain" description="Sushi" evidence="8">
    <location>
        <begin position="715"/>
        <end position="779"/>
    </location>
</feature>
<keyword evidence="1 5" id="KW-0768">Sushi</keyword>
<feature type="disulfide bond" evidence="5">
    <location>
        <begin position="348"/>
        <end position="375"/>
    </location>
</feature>
<evidence type="ECO:0000256" key="1">
    <source>
        <dbReference type="ARBA" id="ARBA00022659"/>
    </source>
</evidence>
<evidence type="ECO:0000313" key="10">
    <source>
        <dbReference type="Proteomes" id="UP000094527"/>
    </source>
</evidence>
<feature type="domain" description="Sushi" evidence="8">
    <location>
        <begin position="1230"/>
        <end position="1309"/>
    </location>
</feature>
<name>A0A1D2NDN1_ORCCI</name>
<feature type="domain" description="Ig-like" evidence="7">
    <location>
        <begin position="1064"/>
        <end position="1148"/>
    </location>
</feature>
<dbReference type="CDD" id="cd00033">
    <property type="entry name" value="CCP"/>
    <property type="match status" value="12"/>
</dbReference>
<feature type="domain" description="Sushi" evidence="8">
    <location>
        <begin position="899"/>
        <end position="967"/>
    </location>
</feature>
<comment type="caution">
    <text evidence="5">Lacks conserved residue(s) required for the propagation of feature annotation.</text>
</comment>
<feature type="domain" description="Sushi" evidence="8">
    <location>
        <begin position="1370"/>
        <end position="1428"/>
    </location>
</feature>
<dbReference type="Proteomes" id="UP000094527">
    <property type="component" value="Unassembled WGS sequence"/>
</dbReference>
<keyword evidence="4" id="KW-0325">Glycoprotein</keyword>
<feature type="disulfide bond" evidence="5">
    <location>
        <begin position="1399"/>
        <end position="1426"/>
    </location>
</feature>
<dbReference type="SMART" id="SM00032">
    <property type="entry name" value="CCP"/>
    <property type="match status" value="16"/>
</dbReference>
<comment type="caution">
    <text evidence="9">The sequence shown here is derived from an EMBL/GenBank/DDBJ whole genome shotgun (WGS) entry which is preliminary data.</text>
</comment>
<keyword evidence="3 5" id="KW-1015">Disulfide bond</keyword>
<accession>A0A1D2NDN1</accession>
<dbReference type="PROSITE" id="PS50923">
    <property type="entry name" value="SUSHI"/>
    <property type="match status" value="14"/>
</dbReference>
<keyword evidence="10" id="KW-1185">Reference proteome</keyword>
<feature type="domain" description="Sushi" evidence="8">
    <location>
        <begin position="142"/>
        <end position="200"/>
    </location>
</feature>
<evidence type="ECO:0000256" key="2">
    <source>
        <dbReference type="ARBA" id="ARBA00022737"/>
    </source>
</evidence>
<gene>
    <name evidence="9" type="ORF">Ocin01_03351</name>
</gene>
<dbReference type="Gene3D" id="2.10.70.10">
    <property type="entry name" value="Complement Module, domain 1"/>
    <property type="match status" value="14"/>
</dbReference>
<evidence type="ECO:0000256" key="6">
    <source>
        <dbReference type="SAM" id="MobiDB-lite"/>
    </source>
</evidence>
<feature type="domain" description="Sushi" evidence="8">
    <location>
        <begin position="518"/>
        <end position="590"/>
    </location>
</feature>
<dbReference type="InterPro" id="IPR036179">
    <property type="entry name" value="Ig-like_dom_sf"/>
</dbReference>
<feature type="domain" description="Sushi" evidence="8">
    <location>
        <begin position="318"/>
        <end position="377"/>
    </location>
</feature>
<feature type="domain" description="Sushi" evidence="8">
    <location>
        <begin position="1310"/>
        <end position="1369"/>
    </location>
</feature>
<feature type="compositionally biased region" description="Gly residues" evidence="6">
    <location>
        <begin position="618"/>
        <end position="627"/>
    </location>
</feature>
<feature type="domain" description="Sushi" evidence="8">
    <location>
        <begin position="201"/>
        <end position="258"/>
    </location>
</feature>
<dbReference type="SUPFAM" id="SSF57535">
    <property type="entry name" value="Complement control module/SCR domain"/>
    <property type="match status" value="14"/>
</dbReference>
<evidence type="ECO:0000256" key="5">
    <source>
        <dbReference type="PROSITE-ProRule" id="PRU00302"/>
    </source>
</evidence>
<evidence type="ECO:0000259" key="7">
    <source>
        <dbReference type="PROSITE" id="PS50835"/>
    </source>
</evidence>
<dbReference type="PROSITE" id="PS50835">
    <property type="entry name" value="IG_LIKE"/>
    <property type="match status" value="1"/>
</dbReference>
<dbReference type="PANTHER" id="PTHR19325">
    <property type="entry name" value="COMPLEMENT COMPONENT-RELATED SUSHI DOMAIN-CONTAINING"/>
    <property type="match status" value="1"/>
</dbReference>
<reference evidence="9 10" key="1">
    <citation type="journal article" date="2016" name="Genome Biol. Evol.">
        <title>Gene Family Evolution Reflects Adaptation to Soil Environmental Stressors in the Genome of the Collembolan Orchesella cincta.</title>
        <authorList>
            <person name="Faddeeva-Vakhrusheva A."/>
            <person name="Derks M.F."/>
            <person name="Anvar S.Y."/>
            <person name="Agamennone V."/>
            <person name="Suring W."/>
            <person name="Smit S."/>
            <person name="van Straalen N.M."/>
            <person name="Roelofs D."/>
        </authorList>
    </citation>
    <scope>NUCLEOTIDE SEQUENCE [LARGE SCALE GENOMIC DNA]</scope>
    <source>
        <tissue evidence="9">Mixed pool</tissue>
    </source>
</reference>
<dbReference type="InterPro" id="IPR000436">
    <property type="entry name" value="Sushi_SCR_CCP_dom"/>
</dbReference>
<feature type="disulfide bond" evidence="5">
    <location>
        <begin position="229"/>
        <end position="256"/>
    </location>
</feature>
<dbReference type="Gene3D" id="2.60.40.10">
    <property type="entry name" value="Immunoglobulins"/>
    <property type="match status" value="1"/>
</dbReference>
<feature type="disulfide bond" evidence="5">
    <location>
        <begin position="1280"/>
        <end position="1307"/>
    </location>
</feature>
<dbReference type="OrthoDB" id="5804959at2759"/>
<dbReference type="SUPFAM" id="SSF48726">
    <property type="entry name" value="Immunoglobulin"/>
    <property type="match status" value="1"/>
</dbReference>
<dbReference type="InterPro" id="IPR013783">
    <property type="entry name" value="Ig-like_fold"/>
</dbReference>
<dbReference type="STRING" id="48709.A0A1D2NDN1"/>
<evidence type="ECO:0000256" key="4">
    <source>
        <dbReference type="ARBA" id="ARBA00023180"/>
    </source>
</evidence>
<dbReference type="InterPro" id="IPR035976">
    <property type="entry name" value="Sushi/SCR/CCP_sf"/>
</dbReference>
<feature type="domain" description="Sushi" evidence="8">
    <location>
        <begin position="1172"/>
        <end position="1229"/>
    </location>
</feature>
<sequence>MKTKELIFIESLGALLIAITEKECLDPEPPIDLGDVQASGKVFGSKATYSVLRDLKLLGWKSVSARQMERGQGRLQRAQRTPPLIDHARHNAPVGQTTFDLDTSLMYQCLPGYTTKGFARTKCFFYNGTAKWFGPDITCEPKSCGDPQDILNGSKEKSCVHVGCEISYVCQPGFELVGRAKHTCQPEGIWLPKDLPTCVPVHCPDLEHPANGKVMYTSTTFNSPATYECKYGYMLVGESTRRCGPNKRWSGTEPQCKEINCGSPGILYNGWLDGSRMTLHAVIEFHCLEGMTFDGENERTVCQSDGTWSTPFPKCYEINCGHPGQLPNGWLENIEKGTALGASVIFRCKEGMTLVGHTSSLCQVDGQWRYPPPNCFAPCQIPVVAFGNVTSKKDPPEESTVSPGKNETEVVREIHKPGATVPHGKIVDILCENRYEPSQSLSPPQCFNGTFTQAPRCQPARCKSLPRAPKHGMVIAPKTGHGMRARFTCKDGYTLVGHNVTECQYGDWIGETPNCVQVFCKFPGSIPNGRVLLVGNMGLYDYRNYVTKVANNRQIMFECDKGFVLADGPIGKTCIRGEWSPKIETPKCVPSQHPNFRWMRKRRKRSIGGIHRCKKQQQGGGGGGGAAGARRNRKRGRGGEEEDYDAGPFGCERLDEEPNLHSTVVQGAMNENQTYNDGTIMKIGCLHGFELNMGNDSIKCKNGAWRPKSPRCNALPCKTPYIQHGTFSDGSKTLYFQEVLKHSKAIHFRCSKGYQLKGSNKMMCWYGEWDVTDIPECMPAPCKLMQIKYGAYSGRYRAGNIVIHGTELDYTCGGDFKKVDQGSIRCHLGEWKPSKPACTHPSSLTTAAKTQNHSTNAHHIFTNYREYDLADERGTENNKRRSVWLDLGIQTQLDSHGKRPCVRPPKERGSILYFEGRPLDFEMEYSFVDSSEILYRCANGKPKTKSRWKIICADGTWTKNNNFSCEGSNPPASEIKELIKLINSSCLYNKEGNHVVTFSNEHQLIKDHYDFPPASTLISRCEDIGKFILKGAAKRKCISGQWLGVTPKCEGLSQFHDLSLDKPPTILFRYVNGSIMQSSDGKLIVYPGTTLHMECLWIRKFGSPKWEISNSEREYAEGWAEEEGRDSFLEYRLTIENAETEDSGIYRCVTPARQAHQIVIVVKGKFSILFRVECPKLPENTELAFSTLEVKLGTRVSIQCKSGDSVVGAKEVTCLPSGKWSSPLPRCKGLECPEISSGADLVPLRYMSSVTNRSYDRDEMVPPKVSIHDRFVGGKAVFSCPSGYMVQGNAVVICQSSGQWSSTPPTCIEVECRPPLSPKNGYLKGTPPYKIGDTVQFECEHGYMIDGTPIINCQKNGKWSSSPSVKCLQVCTYPGSIIGGKSSPVKFYYAVGEKVYFECDEDYEIGGARMLQCLGNGKWSTTIPTCIPSASKNDGSNFMSDLNKQRKSKRTN</sequence>
<feature type="disulfide bond" evidence="5">
    <location>
        <begin position="750"/>
        <end position="777"/>
    </location>
</feature>
<dbReference type="Pfam" id="PF00084">
    <property type="entry name" value="Sushi"/>
    <property type="match status" value="12"/>
</dbReference>
<dbReference type="InterPro" id="IPR007110">
    <property type="entry name" value="Ig-like_dom"/>
</dbReference>
<feature type="domain" description="Sushi" evidence="8">
    <location>
        <begin position="460"/>
        <end position="517"/>
    </location>
</feature>
<feature type="disulfide bond" evidence="5">
    <location>
        <begin position="1200"/>
        <end position="1227"/>
    </location>
</feature>
<feature type="domain" description="Sushi" evidence="8">
    <location>
        <begin position="259"/>
        <end position="317"/>
    </location>
</feature>
<protein>
    <submittedName>
        <fullName evidence="9">Sushi, von Willebrand factor type A, EGF and pentraxin domain-containing protein 1</fullName>
    </submittedName>
</protein>
<dbReference type="OMA" id="DHHDNNT"/>
<feature type="region of interest" description="Disordered" evidence="6">
    <location>
        <begin position="609"/>
        <end position="648"/>
    </location>
</feature>
<dbReference type="InterPro" id="IPR050350">
    <property type="entry name" value="Compl-Cell_Adhes-Reg"/>
</dbReference>
<dbReference type="PANTHER" id="PTHR19325:SF575">
    <property type="entry name" value="LOCOMOTION-RELATED PROTEIN HIKARU GENKI"/>
    <property type="match status" value="1"/>
</dbReference>
<feature type="domain" description="Sushi" evidence="8">
    <location>
        <begin position="649"/>
        <end position="714"/>
    </location>
</feature>
<feature type="domain" description="Sushi" evidence="8">
    <location>
        <begin position="984"/>
        <end position="1051"/>
    </location>
</feature>
<evidence type="ECO:0000313" key="9">
    <source>
        <dbReference type="EMBL" id="ODN03359.1"/>
    </source>
</evidence>
<evidence type="ECO:0000256" key="3">
    <source>
        <dbReference type="ARBA" id="ARBA00023157"/>
    </source>
</evidence>
<proteinExistence type="predicted"/>
<dbReference type="EMBL" id="LJIJ01000077">
    <property type="protein sequence ID" value="ODN03359.1"/>
    <property type="molecule type" value="Genomic_DNA"/>
</dbReference>
<evidence type="ECO:0000259" key="8">
    <source>
        <dbReference type="PROSITE" id="PS50923"/>
    </source>
</evidence>
<feature type="disulfide bond" evidence="5">
    <location>
        <begin position="685"/>
        <end position="712"/>
    </location>
</feature>
<organism evidence="9 10">
    <name type="scientific">Orchesella cincta</name>
    <name type="common">Springtail</name>
    <name type="synonym">Podura cincta</name>
    <dbReference type="NCBI Taxonomy" id="48709"/>
    <lineage>
        <taxon>Eukaryota</taxon>
        <taxon>Metazoa</taxon>
        <taxon>Ecdysozoa</taxon>
        <taxon>Arthropoda</taxon>
        <taxon>Hexapoda</taxon>
        <taxon>Collembola</taxon>
        <taxon>Entomobryomorpha</taxon>
        <taxon>Entomobryoidea</taxon>
        <taxon>Orchesellidae</taxon>
        <taxon>Orchesellinae</taxon>
        <taxon>Orchesella</taxon>
    </lineage>
</organism>